<dbReference type="RefSeq" id="WP_097356467.1">
    <property type="nucleotide sequence ID" value="NZ_CAWOZE010000036.1"/>
</dbReference>
<gene>
    <name evidence="8" type="ORF">BTN49_1591</name>
</gene>
<dbReference type="PANTHER" id="PTHR42953:SF3">
    <property type="entry name" value="HIGH-AFFINITY ZINC UPTAKE SYSTEM PROTEIN ZNUA"/>
    <property type="match status" value="1"/>
</dbReference>
<dbReference type="AlphaFoldDB" id="A0A2A5T3Q5"/>
<reference evidence="9" key="1">
    <citation type="submission" date="2017-04" db="EMBL/GenBank/DDBJ databases">
        <title>Genome evolution of the luminous symbionts of deep sea anglerfish.</title>
        <authorList>
            <person name="Hendry T.A."/>
        </authorList>
    </citation>
    <scope>NUCLEOTIDE SEQUENCE [LARGE SCALE GENOMIC DNA]</scope>
</reference>
<evidence type="ECO:0000256" key="5">
    <source>
        <dbReference type="ARBA" id="ARBA00022906"/>
    </source>
</evidence>
<evidence type="ECO:0000256" key="1">
    <source>
        <dbReference type="ARBA" id="ARBA00011028"/>
    </source>
</evidence>
<evidence type="ECO:0000256" key="4">
    <source>
        <dbReference type="ARBA" id="ARBA00022729"/>
    </source>
</evidence>
<evidence type="ECO:0000256" key="6">
    <source>
        <dbReference type="RuleBase" id="RU003512"/>
    </source>
</evidence>
<dbReference type="NCBIfam" id="NF007091">
    <property type="entry name" value="PRK09545.1"/>
    <property type="match status" value="1"/>
</dbReference>
<feature type="signal peptide" evidence="7">
    <location>
        <begin position="1"/>
        <end position="22"/>
    </location>
</feature>
<comment type="caution">
    <text evidence="8">The sequence shown here is derived from an EMBL/GenBank/DDBJ whole genome shotgun (WGS) entry which is preliminary data.</text>
</comment>
<dbReference type="InterPro" id="IPR006129">
    <property type="entry name" value="AdhesinB"/>
</dbReference>
<name>A0A2A5T3Q5_9GAMM</name>
<dbReference type="InterPro" id="IPR006127">
    <property type="entry name" value="ZnuA-like"/>
</dbReference>
<keyword evidence="5" id="KW-0862">Zinc</keyword>
<accession>A0A2A5T3Q5</accession>
<evidence type="ECO:0000256" key="3">
    <source>
        <dbReference type="ARBA" id="ARBA00022448"/>
    </source>
</evidence>
<dbReference type="GO" id="GO:0007155">
    <property type="term" value="P:cell adhesion"/>
    <property type="evidence" value="ECO:0007669"/>
    <property type="project" value="InterPro"/>
</dbReference>
<dbReference type="Gene3D" id="3.40.50.1980">
    <property type="entry name" value="Nitrogenase molybdenum iron protein domain"/>
    <property type="match status" value="2"/>
</dbReference>
<sequence>MISTSVLLLSMSLLILSSYANSSPVNIITTIKPLALIAHDIVGKNANITILLPENTSPHGYALKPSDIVKIKTADLVVWVGPELELFLDKILKSQANALQLTGYKDMPLKHFHKHESDDHGSHHHASVDGHIWLGPKQSKVIAQAIAESMSRIDPSNEDDYQRNYQQFIVDVSRSEKDISSALSANPSKGYFLFHDAYSYFEDAFDLKPVGYFTVNTEIKPGMKTLLSIRKSLQNKEAQCIFTEPQFNPSFIESVSNGTGVKLIEIDPMAKDLNIQINSYHDFLMSLGKSYAECFRP</sequence>
<dbReference type="InterPro" id="IPR006128">
    <property type="entry name" value="Lipoprotein_PsaA-like"/>
</dbReference>
<comment type="similarity">
    <text evidence="1 6">Belongs to the bacterial solute-binding protein 9 family.</text>
</comment>
<keyword evidence="9" id="KW-1185">Reference proteome</keyword>
<keyword evidence="5" id="KW-0864">Zinc transport</keyword>
<keyword evidence="3 6" id="KW-0813">Transport</keyword>
<feature type="chain" id="PRO_5012540286" description="High-affinity zinc uptake system protein ZnuA" evidence="7">
    <location>
        <begin position="23"/>
        <end position="297"/>
    </location>
</feature>
<dbReference type="EMBL" id="NBYY01000014">
    <property type="protein sequence ID" value="PCS22805.1"/>
    <property type="molecule type" value="Genomic_DNA"/>
</dbReference>
<proteinExistence type="inferred from homology"/>
<dbReference type="GO" id="GO:0006829">
    <property type="term" value="P:zinc ion transport"/>
    <property type="evidence" value="ECO:0007669"/>
    <property type="project" value="UniProtKB-KW"/>
</dbReference>
<keyword evidence="5" id="KW-0406">Ion transport</keyword>
<evidence type="ECO:0000256" key="2">
    <source>
        <dbReference type="ARBA" id="ARBA00015915"/>
    </source>
</evidence>
<dbReference type="PRINTS" id="PR00690">
    <property type="entry name" value="ADHESNFAMILY"/>
</dbReference>
<dbReference type="PRINTS" id="PR00691">
    <property type="entry name" value="ADHESINB"/>
</dbReference>
<evidence type="ECO:0000313" key="9">
    <source>
        <dbReference type="Proteomes" id="UP000219020"/>
    </source>
</evidence>
<dbReference type="PANTHER" id="PTHR42953">
    <property type="entry name" value="HIGH-AFFINITY ZINC UPTAKE SYSTEM PROTEIN ZNUA-RELATED"/>
    <property type="match status" value="1"/>
</dbReference>
<dbReference type="InterPro" id="IPR050492">
    <property type="entry name" value="Bact_metal-bind_prot9"/>
</dbReference>
<dbReference type="GO" id="GO:0046872">
    <property type="term" value="F:metal ion binding"/>
    <property type="evidence" value="ECO:0007669"/>
    <property type="project" value="InterPro"/>
</dbReference>
<keyword evidence="4 7" id="KW-0732">Signal</keyword>
<evidence type="ECO:0000256" key="7">
    <source>
        <dbReference type="SAM" id="SignalP"/>
    </source>
</evidence>
<dbReference type="Pfam" id="PF01297">
    <property type="entry name" value="ZnuA"/>
    <property type="match status" value="1"/>
</dbReference>
<protein>
    <recommendedName>
        <fullName evidence="2">High-affinity zinc uptake system protein ZnuA</fullName>
    </recommendedName>
</protein>
<organism evidence="8 9">
    <name type="scientific">Candidatus Enterovibrio escicola</name>
    <dbReference type="NCBI Taxonomy" id="1927127"/>
    <lineage>
        <taxon>Bacteria</taxon>
        <taxon>Pseudomonadati</taxon>
        <taxon>Pseudomonadota</taxon>
        <taxon>Gammaproteobacteria</taxon>
        <taxon>Vibrionales</taxon>
        <taxon>Vibrionaceae</taxon>
        <taxon>Enterovibrio</taxon>
    </lineage>
</organism>
<evidence type="ECO:0000313" key="8">
    <source>
        <dbReference type="EMBL" id="PCS22805.1"/>
    </source>
</evidence>
<dbReference type="SUPFAM" id="SSF53807">
    <property type="entry name" value="Helical backbone' metal receptor"/>
    <property type="match status" value="1"/>
</dbReference>
<dbReference type="Proteomes" id="UP000219020">
    <property type="component" value="Unassembled WGS sequence"/>
</dbReference>